<dbReference type="AlphaFoldDB" id="A0A0C9WA45"/>
<proteinExistence type="predicted"/>
<feature type="region of interest" description="Disordered" evidence="1">
    <location>
        <begin position="29"/>
        <end position="84"/>
    </location>
</feature>
<gene>
    <name evidence="2" type="ORF">HYDPIDRAFT_111330</name>
</gene>
<accession>A0A0C9WA45</accession>
<organism evidence="2 3">
    <name type="scientific">Hydnomerulius pinastri MD-312</name>
    <dbReference type="NCBI Taxonomy" id="994086"/>
    <lineage>
        <taxon>Eukaryota</taxon>
        <taxon>Fungi</taxon>
        <taxon>Dikarya</taxon>
        <taxon>Basidiomycota</taxon>
        <taxon>Agaricomycotina</taxon>
        <taxon>Agaricomycetes</taxon>
        <taxon>Agaricomycetidae</taxon>
        <taxon>Boletales</taxon>
        <taxon>Boletales incertae sedis</taxon>
        <taxon>Leucogyrophana</taxon>
    </lineage>
</organism>
<feature type="compositionally biased region" description="Acidic residues" evidence="1">
    <location>
        <begin position="70"/>
        <end position="84"/>
    </location>
</feature>
<keyword evidence="3" id="KW-1185">Reference proteome</keyword>
<protein>
    <submittedName>
        <fullName evidence="2">Uncharacterized protein</fullName>
    </submittedName>
</protein>
<dbReference type="HOGENOM" id="CLU_177422_1_0_1"/>
<evidence type="ECO:0000313" key="3">
    <source>
        <dbReference type="Proteomes" id="UP000053820"/>
    </source>
</evidence>
<dbReference type="EMBL" id="KN839845">
    <property type="protein sequence ID" value="KIJ64738.1"/>
    <property type="molecule type" value="Genomic_DNA"/>
</dbReference>
<dbReference type="Proteomes" id="UP000053820">
    <property type="component" value="Unassembled WGS sequence"/>
</dbReference>
<evidence type="ECO:0000256" key="1">
    <source>
        <dbReference type="SAM" id="MobiDB-lite"/>
    </source>
</evidence>
<sequence>MDIWEQEEKGDWKGIMPAERCHWTEECAQAKDEGRRPGWARPKLGKLESPIPKPVVDSPEGEEAGRNGDENEDESNEDDAGSGE</sequence>
<evidence type="ECO:0000313" key="2">
    <source>
        <dbReference type="EMBL" id="KIJ64738.1"/>
    </source>
</evidence>
<name>A0A0C9WA45_9AGAM</name>
<reference evidence="2 3" key="1">
    <citation type="submission" date="2014-04" db="EMBL/GenBank/DDBJ databases">
        <title>Evolutionary Origins and Diversification of the Mycorrhizal Mutualists.</title>
        <authorList>
            <consortium name="DOE Joint Genome Institute"/>
            <consortium name="Mycorrhizal Genomics Consortium"/>
            <person name="Kohler A."/>
            <person name="Kuo A."/>
            <person name="Nagy L.G."/>
            <person name="Floudas D."/>
            <person name="Copeland A."/>
            <person name="Barry K.W."/>
            <person name="Cichocki N."/>
            <person name="Veneault-Fourrey C."/>
            <person name="LaButti K."/>
            <person name="Lindquist E.A."/>
            <person name="Lipzen A."/>
            <person name="Lundell T."/>
            <person name="Morin E."/>
            <person name="Murat C."/>
            <person name="Riley R."/>
            <person name="Ohm R."/>
            <person name="Sun H."/>
            <person name="Tunlid A."/>
            <person name="Henrissat B."/>
            <person name="Grigoriev I.V."/>
            <person name="Hibbett D.S."/>
            <person name="Martin F."/>
        </authorList>
    </citation>
    <scope>NUCLEOTIDE SEQUENCE [LARGE SCALE GENOMIC DNA]</scope>
    <source>
        <strain evidence="2 3">MD-312</strain>
    </source>
</reference>
<dbReference type="OrthoDB" id="2690466at2759"/>